<name>A0A8J2RB41_9CRUS</name>
<reference evidence="1" key="1">
    <citation type="submission" date="2021-11" db="EMBL/GenBank/DDBJ databases">
        <authorList>
            <person name="Schell T."/>
        </authorList>
    </citation>
    <scope>NUCLEOTIDE SEQUENCE</scope>
    <source>
        <strain evidence="1">M5</strain>
    </source>
</reference>
<protein>
    <recommendedName>
        <fullName evidence="3">EOG090X05GA</fullName>
    </recommendedName>
</protein>
<dbReference type="Gene3D" id="3.80.10.10">
    <property type="entry name" value="Ribonuclease Inhibitor"/>
    <property type="match status" value="2"/>
</dbReference>
<gene>
    <name evidence="1" type="ORF">DGAL_LOCUS950</name>
</gene>
<dbReference type="GO" id="GO:0031146">
    <property type="term" value="P:SCF-dependent proteasomal ubiquitin-dependent protein catabolic process"/>
    <property type="evidence" value="ECO:0007669"/>
    <property type="project" value="TreeGrafter"/>
</dbReference>
<comment type="caution">
    <text evidence="1">The sequence shown here is derived from an EMBL/GenBank/DDBJ whole genome shotgun (WGS) entry which is preliminary data.</text>
</comment>
<dbReference type="PANTHER" id="PTHR13318:SF247">
    <property type="entry name" value="GH16156P"/>
    <property type="match status" value="1"/>
</dbReference>
<dbReference type="InterPro" id="IPR006553">
    <property type="entry name" value="Leu-rich_rpt_Cys-con_subtyp"/>
</dbReference>
<dbReference type="SUPFAM" id="SSF52047">
    <property type="entry name" value="RNI-like"/>
    <property type="match status" value="2"/>
</dbReference>
<dbReference type="OrthoDB" id="6422937at2759"/>
<evidence type="ECO:0008006" key="3">
    <source>
        <dbReference type="Google" id="ProtNLM"/>
    </source>
</evidence>
<evidence type="ECO:0000313" key="2">
    <source>
        <dbReference type="Proteomes" id="UP000789390"/>
    </source>
</evidence>
<dbReference type="EMBL" id="CAKKLH010000009">
    <property type="protein sequence ID" value="CAH0098845.1"/>
    <property type="molecule type" value="Genomic_DNA"/>
</dbReference>
<dbReference type="AlphaFoldDB" id="A0A8J2RB41"/>
<dbReference type="PANTHER" id="PTHR13318">
    <property type="entry name" value="PARTNER OF PAIRED, ISOFORM B-RELATED"/>
    <property type="match status" value="1"/>
</dbReference>
<proteinExistence type="predicted"/>
<accession>A0A8J2RB41</accession>
<dbReference type="SMART" id="SM00367">
    <property type="entry name" value="LRR_CC"/>
    <property type="match status" value="5"/>
</dbReference>
<dbReference type="InterPro" id="IPR032675">
    <property type="entry name" value="LRR_dom_sf"/>
</dbReference>
<dbReference type="GO" id="GO:0019005">
    <property type="term" value="C:SCF ubiquitin ligase complex"/>
    <property type="evidence" value="ECO:0007669"/>
    <property type="project" value="TreeGrafter"/>
</dbReference>
<sequence length="457" mass="51060">MSNQWSLSVVNASTVDDNQHAKSAGNRISAVVLLEEITESFTRSQSLIHPLVLDYIISPRIQHLSFPFYNDGYLSSFPKLGNLLILDLDNSGVGDYSLKCIGIYCSKLRSLNLKHCLCVTDIGIQWLCGVDNLEMENGKSGLCKTIKKLSILYTRVTQQGIQVVLKYLLALNILENYNTVEALVELAQSAKGSKQPGFYKTFSISTLYTSPTAPYRSESLQLALSLCHSVNHVSIHLTKGLKDSDLLCLRSIKILRKLKILGSRLWLPNETEITFDGGVAPLLQVFGKSLETLALEGLDLVRISAIIEFCPNLNVLYISDLTSSLENERSLFLVDKKPPIFKYLKFLFCVLKIPADILLFLLSSPSLHHIAFSQCDALSDELLLETVKHHRLKNLRKLGLEKCHSVTKHGIIEFLLNGCNPLEIIDFNGCANIRPKDCADLLSLIAKKNWNLNVSRK</sequence>
<evidence type="ECO:0000313" key="1">
    <source>
        <dbReference type="EMBL" id="CAH0098845.1"/>
    </source>
</evidence>
<keyword evidence="2" id="KW-1185">Reference proteome</keyword>
<dbReference type="Proteomes" id="UP000789390">
    <property type="component" value="Unassembled WGS sequence"/>
</dbReference>
<organism evidence="1 2">
    <name type="scientific">Daphnia galeata</name>
    <dbReference type="NCBI Taxonomy" id="27404"/>
    <lineage>
        <taxon>Eukaryota</taxon>
        <taxon>Metazoa</taxon>
        <taxon>Ecdysozoa</taxon>
        <taxon>Arthropoda</taxon>
        <taxon>Crustacea</taxon>
        <taxon>Branchiopoda</taxon>
        <taxon>Diplostraca</taxon>
        <taxon>Cladocera</taxon>
        <taxon>Anomopoda</taxon>
        <taxon>Daphniidae</taxon>
        <taxon>Daphnia</taxon>
    </lineage>
</organism>